<evidence type="ECO:0000256" key="2">
    <source>
        <dbReference type="ARBA" id="ARBA00022448"/>
    </source>
</evidence>
<name>A0A2K8KNT2_9MOLU</name>
<dbReference type="RefSeq" id="WP_100254996.1">
    <property type="nucleotide sequence ID" value="NZ_CP024870.1"/>
</dbReference>
<evidence type="ECO:0000313" key="7">
    <source>
        <dbReference type="Proteomes" id="UP000231179"/>
    </source>
</evidence>
<dbReference type="InterPro" id="IPR017871">
    <property type="entry name" value="ABC_transporter-like_CS"/>
</dbReference>
<proteinExistence type="inferred from homology"/>
<dbReference type="EMBL" id="CP024870">
    <property type="protein sequence ID" value="ATX71464.1"/>
    <property type="molecule type" value="Genomic_DNA"/>
</dbReference>
<feature type="domain" description="ABC transporter" evidence="5">
    <location>
        <begin position="2"/>
        <end position="227"/>
    </location>
</feature>
<keyword evidence="4 6" id="KW-0067">ATP-binding</keyword>
<reference evidence="6 7" key="1">
    <citation type="submission" date="2017-11" db="EMBL/GenBank/DDBJ databases">
        <title>Complete genome sequence of Spiroplasma clarkii CN-5 (DSM 19994).</title>
        <authorList>
            <person name="Tsai Y.-M."/>
            <person name="Chang A."/>
            <person name="Lo W.-S."/>
            <person name="Kuo C.-H."/>
        </authorList>
    </citation>
    <scope>NUCLEOTIDE SEQUENCE [LARGE SCALE GENOMIC DNA]</scope>
    <source>
        <strain evidence="6 7">CN-5</strain>
    </source>
</reference>
<dbReference type="CDD" id="cd03230">
    <property type="entry name" value="ABC_DR_subfamily_A"/>
    <property type="match status" value="1"/>
</dbReference>
<evidence type="ECO:0000259" key="5">
    <source>
        <dbReference type="PROSITE" id="PS50893"/>
    </source>
</evidence>
<organism evidence="6 7">
    <name type="scientific">Spiroplasma clarkii</name>
    <dbReference type="NCBI Taxonomy" id="2139"/>
    <lineage>
        <taxon>Bacteria</taxon>
        <taxon>Bacillati</taxon>
        <taxon>Mycoplasmatota</taxon>
        <taxon>Mollicutes</taxon>
        <taxon>Entomoplasmatales</taxon>
        <taxon>Spiroplasmataceae</taxon>
        <taxon>Spiroplasma</taxon>
    </lineage>
</organism>
<dbReference type="PANTHER" id="PTHR42711:SF5">
    <property type="entry name" value="ABC TRANSPORTER ATP-BINDING PROTEIN NATA"/>
    <property type="match status" value="1"/>
</dbReference>
<dbReference type="SMART" id="SM00382">
    <property type="entry name" value="AAA"/>
    <property type="match status" value="1"/>
</dbReference>
<dbReference type="PROSITE" id="PS50893">
    <property type="entry name" value="ABC_TRANSPORTER_2"/>
    <property type="match status" value="1"/>
</dbReference>
<comment type="similarity">
    <text evidence="1">Belongs to the ABC transporter superfamily.</text>
</comment>
<dbReference type="InterPro" id="IPR003593">
    <property type="entry name" value="AAA+_ATPase"/>
</dbReference>
<evidence type="ECO:0000256" key="3">
    <source>
        <dbReference type="ARBA" id="ARBA00022741"/>
    </source>
</evidence>
<sequence length="247" mass="27689">MITINNLSKVFKNGAGIKGINLEIKPGKIFTLLGPNGAGKSTLLKTIFNEYKADSGTVTYNNETKDFFKKFSFFTDQSLFPRGIGIYFFCLYGAELAGVDPKEAKKRAKFLLEKLELDKYAKKTFSELSAGMQKRAMLAATLINDPECIFLDEPTSNLDIESRRAMISLLEQMKAEGKTIVITSHIIDELQNISDHVAIIDQGEIKYSQDFDKNTQSLEKIYFESIILKTGQSKFSGLTNFANKESK</sequence>
<dbReference type="InterPro" id="IPR003439">
    <property type="entry name" value="ABC_transporter-like_ATP-bd"/>
</dbReference>
<keyword evidence="7" id="KW-1185">Reference proteome</keyword>
<dbReference type="AlphaFoldDB" id="A0A2K8KNT2"/>
<protein>
    <submittedName>
        <fullName evidence="6">ABC transporter ATP-binding protein</fullName>
    </submittedName>
</protein>
<dbReference type="Pfam" id="PF00005">
    <property type="entry name" value="ABC_tran"/>
    <property type="match status" value="1"/>
</dbReference>
<keyword evidence="2" id="KW-0813">Transport</keyword>
<dbReference type="PROSITE" id="PS00211">
    <property type="entry name" value="ABC_TRANSPORTER_1"/>
    <property type="match status" value="1"/>
</dbReference>
<gene>
    <name evidence="6" type="ORF">SCLAR_v1c11640</name>
</gene>
<evidence type="ECO:0000256" key="4">
    <source>
        <dbReference type="ARBA" id="ARBA00022840"/>
    </source>
</evidence>
<dbReference type="Gene3D" id="3.40.50.300">
    <property type="entry name" value="P-loop containing nucleotide triphosphate hydrolases"/>
    <property type="match status" value="1"/>
</dbReference>
<dbReference type="InterPro" id="IPR027417">
    <property type="entry name" value="P-loop_NTPase"/>
</dbReference>
<dbReference type="PANTHER" id="PTHR42711">
    <property type="entry name" value="ABC TRANSPORTER ATP-BINDING PROTEIN"/>
    <property type="match status" value="1"/>
</dbReference>
<accession>A0A2K8KNT2</accession>
<dbReference type="SUPFAM" id="SSF52540">
    <property type="entry name" value="P-loop containing nucleoside triphosphate hydrolases"/>
    <property type="match status" value="1"/>
</dbReference>
<dbReference type="Proteomes" id="UP000231179">
    <property type="component" value="Chromosome"/>
</dbReference>
<evidence type="ECO:0000313" key="6">
    <source>
        <dbReference type="EMBL" id="ATX71464.1"/>
    </source>
</evidence>
<dbReference type="InterPro" id="IPR050763">
    <property type="entry name" value="ABC_transporter_ATP-binding"/>
</dbReference>
<dbReference type="GO" id="GO:0005524">
    <property type="term" value="F:ATP binding"/>
    <property type="evidence" value="ECO:0007669"/>
    <property type="project" value="UniProtKB-KW"/>
</dbReference>
<dbReference type="GO" id="GO:0016887">
    <property type="term" value="F:ATP hydrolysis activity"/>
    <property type="evidence" value="ECO:0007669"/>
    <property type="project" value="InterPro"/>
</dbReference>
<evidence type="ECO:0000256" key="1">
    <source>
        <dbReference type="ARBA" id="ARBA00005417"/>
    </source>
</evidence>
<keyword evidence="3" id="KW-0547">Nucleotide-binding</keyword>